<name>A0A482VM48_ASBVE</name>
<evidence type="ECO:0000313" key="1">
    <source>
        <dbReference type="EMBL" id="RZC33716.1"/>
    </source>
</evidence>
<proteinExistence type="predicted"/>
<accession>A0A482VM48</accession>
<dbReference type="OrthoDB" id="7701049at2759"/>
<keyword evidence="2" id="KW-1185">Reference proteome</keyword>
<dbReference type="Proteomes" id="UP000292052">
    <property type="component" value="Unassembled WGS sequence"/>
</dbReference>
<sequence length="90" mass="10724">MLLSVDWSCLTAFNDVNTSCSKFYSILNNIFEKTVPKFNYNGRQRRYFPSWFNNEILLFLRMKSSAFKKYKKCETSRLFQALSSYCLQSD</sequence>
<gene>
    <name evidence="1" type="ORF">BDFB_008682</name>
</gene>
<organism evidence="1 2">
    <name type="scientific">Asbolus verrucosus</name>
    <name type="common">Desert ironclad beetle</name>
    <dbReference type="NCBI Taxonomy" id="1661398"/>
    <lineage>
        <taxon>Eukaryota</taxon>
        <taxon>Metazoa</taxon>
        <taxon>Ecdysozoa</taxon>
        <taxon>Arthropoda</taxon>
        <taxon>Hexapoda</taxon>
        <taxon>Insecta</taxon>
        <taxon>Pterygota</taxon>
        <taxon>Neoptera</taxon>
        <taxon>Endopterygota</taxon>
        <taxon>Coleoptera</taxon>
        <taxon>Polyphaga</taxon>
        <taxon>Cucujiformia</taxon>
        <taxon>Tenebrionidae</taxon>
        <taxon>Pimeliinae</taxon>
        <taxon>Asbolus</taxon>
    </lineage>
</organism>
<protein>
    <submittedName>
        <fullName evidence="1">Uncharacterized protein</fullName>
    </submittedName>
</protein>
<comment type="caution">
    <text evidence="1">The sequence shown here is derived from an EMBL/GenBank/DDBJ whole genome shotgun (WGS) entry which is preliminary data.</text>
</comment>
<dbReference type="EMBL" id="QDEB01086589">
    <property type="protein sequence ID" value="RZC33716.1"/>
    <property type="molecule type" value="Genomic_DNA"/>
</dbReference>
<reference evidence="1 2" key="1">
    <citation type="submission" date="2017-03" db="EMBL/GenBank/DDBJ databases">
        <title>Genome of the blue death feigning beetle - Asbolus verrucosus.</title>
        <authorList>
            <person name="Rider S.D."/>
        </authorList>
    </citation>
    <scope>NUCLEOTIDE SEQUENCE [LARGE SCALE GENOMIC DNA]</scope>
    <source>
        <strain evidence="1">Butters</strain>
        <tissue evidence="1">Head and leg muscle</tissue>
    </source>
</reference>
<evidence type="ECO:0000313" key="2">
    <source>
        <dbReference type="Proteomes" id="UP000292052"/>
    </source>
</evidence>
<dbReference type="AlphaFoldDB" id="A0A482VM48"/>